<evidence type="ECO:0000256" key="1">
    <source>
        <dbReference type="ARBA" id="ARBA00022679"/>
    </source>
</evidence>
<proteinExistence type="predicted"/>
<dbReference type="PANTHER" id="PTHR11364">
    <property type="entry name" value="THIOSULFATE SULFERTANSFERASE"/>
    <property type="match status" value="1"/>
</dbReference>
<dbReference type="PROSITE" id="PS50206">
    <property type="entry name" value="RHODANESE_3"/>
    <property type="match status" value="2"/>
</dbReference>
<dbReference type="CDD" id="cd01448">
    <property type="entry name" value="TST_Repeat_1"/>
    <property type="match status" value="1"/>
</dbReference>
<dbReference type="SUPFAM" id="SSF52821">
    <property type="entry name" value="Rhodanese/Cell cycle control phosphatase"/>
    <property type="match status" value="2"/>
</dbReference>
<keyword evidence="5" id="KW-1185">Reference proteome</keyword>
<evidence type="ECO:0000313" key="5">
    <source>
        <dbReference type="Proteomes" id="UP000760480"/>
    </source>
</evidence>
<dbReference type="InterPro" id="IPR036873">
    <property type="entry name" value="Rhodanese-like_dom_sf"/>
</dbReference>
<dbReference type="PANTHER" id="PTHR11364:SF27">
    <property type="entry name" value="SULFURTRANSFERASE"/>
    <property type="match status" value="1"/>
</dbReference>
<name>A0ABX1TKZ5_9GAMM</name>
<dbReference type="SMART" id="SM00450">
    <property type="entry name" value="RHOD"/>
    <property type="match status" value="2"/>
</dbReference>
<sequence>MSHTTLIDASTLHAHRNDPNWVVMDCRFSLAEPEAGRRVYRDSHLPGAHYAHLDEDLSDPITPTTGRHPLPDPERLAQKLGAWGIDHDTQVVAYDDMGGMLAAARLWWLLRWLGHTACAVLDGGLPAWRRAGLPLTVKIPAARPTAFVPRPDDRLWMSTEQVLTLSATEVLLDARAAARYRGEMEPIDPVAGHIPGALNLPTDGNLTPEGHFLPVAALRERFAAALNDRAPATVIHACGSGVTACHNLLAMEAAGLGGSRLYAGSWSEWIRDPQRAVAVGAV</sequence>
<reference evidence="4 5" key="1">
    <citation type="submission" date="2019-03" db="EMBL/GenBank/DDBJ databases">
        <title>Metabolic reconstructions from genomes of highly enriched 'Candidatus Accumulibacter' and 'Candidatus Competibacter' bioreactor populations.</title>
        <authorList>
            <person name="Annavajhala M.K."/>
            <person name="Welles L."/>
            <person name="Abbas B."/>
            <person name="Sorokin D."/>
            <person name="Park H."/>
            <person name="Van Loosdrecht M."/>
            <person name="Chandran K."/>
        </authorList>
    </citation>
    <scope>NUCLEOTIDE SEQUENCE [LARGE SCALE GENOMIC DNA]</scope>
    <source>
        <strain evidence="4 5">SBR_G</strain>
    </source>
</reference>
<dbReference type="EMBL" id="SPMZ01000037">
    <property type="protein sequence ID" value="NMQ20082.1"/>
    <property type="molecule type" value="Genomic_DNA"/>
</dbReference>
<dbReference type="InterPro" id="IPR045078">
    <property type="entry name" value="TST/MPST-like"/>
</dbReference>
<evidence type="ECO:0000313" key="4">
    <source>
        <dbReference type="EMBL" id="NMQ20082.1"/>
    </source>
</evidence>
<dbReference type="Gene3D" id="3.40.250.10">
    <property type="entry name" value="Rhodanese-like domain"/>
    <property type="match status" value="2"/>
</dbReference>
<dbReference type="RefSeq" id="WP_169249340.1">
    <property type="nucleotide sequence ID" value="NZ_SPMZ01000037.1"/>
</dbReference>
<dbReference type="CDD" id="cd01449">
    <property type="entry name" value="TST_Repeat_2"/>
    <property type="match status" value="1"/>
</dbReference>
<dbReference type="Pfam" id="PF00581">
    <property type="entry name" value="Rhodanese"/>
    <property type="match status" value="2"/>
</dbReference>
<dbReference type="InterPro" id="IPR001763">
    <property type="entry name" value="Rhodanese-like_dom"/>
</dbReference>
<feature type="domain" description="Rhodanese" evidence="3">
    <location>
        <begin position="165"/>
        <end position="278"/>
    </location>
</feature>
<keyword evidence="1" id="KW-0808">Transferase</keyword>
<comment type="caution">
    <text evidence="4">The sequence shown here is derived from an EMBL/GenBank/DDBJ whole genome shotgun (WGS) entry which is preliminary data.</text>
</comment>
<gene>
    <name evidence="4" type="ORF">E4P82_13270</name>
</gene>
<protein>
    <submittedName>
        <fullName evidence="4">Sulfurtransferase</fullName>
    </submittedName>
</protein>
<accession>A0ABX1TKZ5</accession>
<dbReference type="Proteomes" id="UP000760480">
    <property type="component" value="Unassembled WGS sequence"/>
</dbReference>
<evidence type="ECO:0000259" key="3">
    <source>
        <dbReference type="PROSITE" id="PS50206"/>
    </source>
</evidence>
<feature type="domain" description="Rhodanese" evidence="3">
    <location>
        <begin position="17"/>
        <end position="137"/>
    </location>
</feature>
<evidence type="ECO:0000256" key="2">
    <source>
        <dbReference type="ARBA" id="ARBA00022737"/>
    </source>
</evidence>
<organism evidence="4 5">
    <name type="scientific">Candidatus Competibacter phosphatis</name>
    <dbReference type="NCBI Taxonomy" id="221280"/>
    <lineage>
        <taxon>Bacteria</taxon>
        <taxon>Pseudomonadati</taxon>
        <taxon>Pseudomonadota</taxon>
        <taxon>Gammaproteobacteria</taxon>
        <taxon>Candidatus Competibacteraceae</taxon>
        <taxon>Candidatus Competibacter</taxon>
    </lineage>
</organism>
<keyword evidence="2" id="KW-0677">Repeat</keyword>